<feature type="signal peptide" evidence="6">
    <location>
        <begin position="1"/>
        <end position="19"/>
    </location>
</feature>
<dbReference type="InterPro" id="IPR007074">
    <property type="entry name" value="LicD/FKTN/FKRP_NTP_transf"/>
</dbReference>
<protein>
    <recommendedName>
        <fullName evidence="7">LicD/FKTN/FKRP nucleotidyltransferase domain-containing protein</fullName>
    </recommendedName>
</protein>
<feature type="region of interest" description="Disordered" evidence="5">
    <location>
        <begin position="326"/>
        <end position="348"/>
    </location>
</feature>
<keyword evidence="6" id="KW-0732">Signal</keyword>
<dbReference type="AlphaFoldDB" id="A0A9N8P7U0"/>
<keyword evidence="9" id="KW-1185">Reference proteome</keyword>
<sequence>MRLFNILLAATALATGSDARPMKVPTQDIARKRDADFESVRTRLTKDYSGKRGDPKDKYFHESTFHPHMDGRFGDRVLSYDDRRSNLTTLMQTYLSTMNDIGAETWIMHGSLLGWFWNRKIMPWDSDVDVQMTEKSMEHLSDFYNMTVHHYKLPDFPEGRDYMLEINPHWRNFSTTDRLNVIDARWIDMSNGLFIDITTLHRNTTAEALGIEGAMMCKDRHHFNFTDIFPLRESVFENTPVKVPYAYTDLLAEEYGSKALVKTTFENHHFDQQKMEWIPLTNPTTLNGATGGGRPNNKVIYTHKGRPVGGSATPNTPAVNVDASAVQGQPRPNQPITHPHNLAPLPPS</sequence>
<gene>
    <name evidence="8" type="ORF">AWRI4619_LOCUS3561</name>
</gene>
<evidence type="ECO:0000256" key="1">
    <source>
        <dbReference type="ARBA" id="ARBA00004167"/>
    </source>
</evidence>
<organism evidence="8 9">
    <name type="scientific">Aureobasidium vineae</name>
    <dbReference type="NCBI Taxonomy" id="2773715"/>
    <lineage>
        <taxon>Eukaryota</taxon>
        <taxon>Fungi</taxon>
        <taxon>Dikarya</taxon>
        <taxon>Ascomycota</taxon>
        <taxon>Pezizomycotina</taxon>
        <taxon>Dothideomycetes</taxon>
        <taxon>Dothideomycetidae</taxon>
        <taxon>Dothideales</taxon>
        <taxon>Saccotheciaceae</taxon>
        <taxon>Aureobasidium</taxon>
    </lineage>
</organism>
<dbReference type="Proteomes" id="UP000716446">
    <property type="component" value="Unassembled WGS sequence"/>
</dbReference>
<evidence type="ECO:0000256" key="4">
    <source>
        <dbReference type="ARBA" id="ARBA00023136"/>
    </source>
</evidence>
<feature type="domain" description="LicD/FKTN/FKRP nucleotidyltransferase" evidence="7">
    <location>
        <begin position="104"/>
        <end position="203"/>
    </location>
</feature>
<dbReference type="InterPro" id="IPR009644">
    <property type="entry name" value="FKTN/MNN4/W02B3.4-1"/>
</dbReference>
<dbReference type="EMBL" id="CAIJEN010000004">
    <property type="protein sequence ID" value="CAD0084994.1"/>
    <property type="molecule type" value="Genomic_DNA"/>
</dbReference>
<comment type="subcellular location">
    <subcellularLocation>
        <location evidence="1">Membrane</location>
        <topology evidence="1">Single-pass membrane protein</topology>
    </subcellularLocation>
</comment>
<evidence type="ECO:0000256" key="2">
    <source>
        <dbReference type="ARBA" id="ARBA00022692"/>
    </source>
</evidence>
<dbReference type="Pfam" id="PF04991">
    <property type="entry name" value="LicD"/>
    <property type="match status" value="2"/>
</dbReference>
<dbReference type="PANTHER" id="PTHR15407">
    <property type="entry name" value="FUKUTIN-RELATED"/>
    <property type="match status" value="1"/>
</dbReference>
<keyword evidence="2" id="KW-0812">Transmembrane</keyword>
<dbReference type="GO" id="GO:0016020">
    <property type="term" value="C:membrane"/>
    <property type="evidence" value="ECO:0007669"/>
    <property type="project" value="UniProtKB-SubCell"/>
</dbReference>
<evidence type="ECO:0000259" key="7">
    <source>
        <dbReference type="Pfam" id="PF04991"/>
    </source>
</evidence>
<accession>A0A9N8P7U0</accession>
<feature type="compositionally biased region" description="Polar residues" evidence="5">
    <location>
        <begin position="326"/>
        <end position="336"/>
    </location>
</feature>
<name>A0A9N8P7U0_9PEZI</name>
<feature type="chain" id="PRO_5040404284" description="LicD/FKTN/FKRP nucleotidyltransferase domain-containing protein" evidence="6">
    <location>
        <begin position="20"/>
        <end position="348"/>
    </location>
</feature>
<evidence type="ECO:0000256" key="6">
    <source>
        <dbReference type="SAM" id="SignalP"/>
    </source>
</evidence>
<evidence type="ECO:0000313" key="9">
    <source>
        <dbReference type="Proteomes" id="UP000716446"/>
    </source>
</evidence>
<dbReference type="PANTHER" id="PTHR15407:SF32">
    <property type="entry name" value="PROTEIN (MNN4), PUTATIVE (AFU_ORTHOLOGUE AFUA_1G03790)-RELATED"/>
    <property type="match status" value="1"/>
</dbReference>
<proteinExistence type="predicted"/>
<dbReference type="GO" id="GO:0009100">
    <property type="term" value="P:glycoprotein metabolic process"/>
    <property type="evidence" value="ECO:0007669"/>
    <property type="project" value="UniProtKB-ARBA"/>
</dbReference>
<feature type="domain" description="LicD/FKTN/FKRP nucleotidyltransferase" evidence="7">
    <location>
        <begin position="214"/>
        <end position="256"/>
    </location>
</feature>
<keyword evidence="4" id="KW-0472">Membrane</keyword>
<evidence type="ECO:0000313" key="8">
    <source>
        <dbReference type="EMBL" id="CAD0084994.1"/>
    </source>
</evidence>
<keyword evidence="3" id="KW-1133">Transmembrane helix</keyword>
<comment type="caution">
    <text evidence="8">The sequence shown here is derived from an EMBL/GenBank/DDBJ whole genome shotgun (WGS) entry which is preliminary data.</text>
</comment>
<reference evidence="8" key="1">
    <citation type="submission" date="2020-06" db="EMBL/GenBank/DDBJ databases">
        <authorList>
            <person name="Onetto C."/>
        </authorList>
    </citation>
    <scope>NUCLEOTIDE SEQUENCE</scope>
</reference>
<evidence type="ECO:0000256" key="3">
    <source>
        <dbReference type="ARBA" id="ARBA00022989"/>
    </source>
</evidence>
<evidence type="ECO:0000256" key="5">
    <source>
        <dbReference type="SAM" id="MobiDB-lite"/>
    </source>
</evidence>